<keyword evidence="8" id="KW-1185">Reference proteome</keyword>
<evidence type="ECO:0000256" key="2">
    <source>
        <dbReference type="ARBA" id="ARBA00008474"/>
    </source>
</evidence>
<dbReference type="AlphaFoldDB" id="A0A3B4ANI0"/>
<evidence type="ECO:0000256" key="4">
    <source>
        <dbReference type="ARBA" id="ARBA00023157"/>
    </source>
</evidence>
<evidence type="ECO:0000256" key="5">
    <source>
        <dbReference type="RuleBase" id="RU003618"/>
    </source>
</evidence>
<dbReference type="PROSITE" id="PS00338">
    <property type="entry name" value="SOMATOTROPIN_2"/>
    <property type="match status" value="1"/>
</dbReference>
<name>A0A3B4ANI0_9GOBI</name>
<dbReference type="PROSITE" id="PS00266">
    <property type="entry name" value="SOMATOTROPIN_1"/>
    <property type="match status" value="1"/>
</dbReference>
<keyword evidence="4" id="KW-1015">Disulfide bond</keyword>
<dbReference type="Ensembl" id="ENSPMGT00000019918.1">
    <property type="protein sequence ID" value="ENSPMGP00000018673.1"/>
    <property type="gene ID" value="ENSPMGG00000015232.1"/>
</dbReference>
<dbReference type="InterPro" id="IPR018116">
    <property type="entry name" value="Somatotropin_CS"/>
</dbReference>
<feature type="compositionally biased region" description="Basic residues" evidence="6">
    <location>
        <begin position="9"/>
        <end position="23"/>
    </location>
</feature>
<evidence type="ECO:0000256" key="6">
    <source>
        <dbReference type="SAM" id="MobiDB-lite"/>
    </source>
</evidence>
<dbReference type="Gene3D" id="1.20.1250.10">
    <property type="match status" value="1"/>
</dbReference>
<comment type="similarity">
    <text evidence="2 5">Belongs to the somatotropin/prolactin family.</text>
</comment>
<dbReference type="Pfam" id="PF00103">
    <property type="entry name" value="Hormone_1"/>
    <property type="match status" value="1"/>
</dbReference>
<dbReference type="PANTHER" id="PTHR11417:SF33">
    <property type="entry name" value="PROLACTIN LIKE"/>
    <property type="match status" value="1"/>
</dbReference>
<dbReference type="GO" id="GO:0005179">
    <property type="term" value="F:hormone activity"/>
    <property type="evidence" value="ECO:0007669"/>
    <property type="project" value="UniProtKB-KW"/>
</dbReference>
<dbReference type="Proteomes" id="UP000261520">
    <property type="component" value="Unplaced"/>
</dbReference>
<evidence type="ECO:0000313" key="7">
    <source>
        <dbReference type="Ensembl" id="ENSPMGP00000018673.1"/>
    </source>
</evidence>
<dbReference type="PRINTS" id="PR00836">
    <property type="entry name" value="SOMATOTROPIN"/>
</dbReference>
<dbReference type="InterPro" id="IPR001400">
    <property type="entry name" value="Somatotropin/Prolactin"/>
</dbReference>
<accession>A0A3B4ANI0</accession>
<dbReference type="SUPFAM" id="SSF47266">
    <property type="entry name" value="4-helical cytokines"/>
    <property type="match status" value="1"/>
</dbReference>
<sequence>MNERERGHVTSHPHIRPHPPLRRRVGTWIESAENEKTEKNCVSVCVQEQQVAPSRNHIGRVNRNCHTSSILTPNDKENAQRMTREELTEVILKLLVAWREPLWHFEQRLRPQSLETSDRAAQVGRMVHEVRSGVQRVAQKMQMLGMIGNFVSGLSSPEAQAPSESSEWQLLQNWDLLHCLRRDANKVQNYLKILKCRIVPEYGC</sequence>
<proteinExistence type="inferred from homology"/>
<dbReference type="PANTHER" id="PTHR11417">
    <property type="entry name" value="SOMATOTROPIN,PROLACTIN"/>
    <property type="match status" value="1"/>
</dbReference>
<dbReference type="GO" id="GO:0005615">
    <property type="term" value="C:extracellular space"/>
    <property type="evidence" value="ECO:0007669"/>
    <property type="project" value="TreeGrafter"/>
</dbReference>
<reference evidence="7" key="1">
    <citation type="submission" date="2025-08" db="UniProtKB">
        <authorList>
            <consortium name="Ensembl"/>
        </authorList>
    </citation>
    <scope>IDENTIFICATION</scope>
</reference>
<dbReference type="GO" id="GO:0046427">
    <property type="term" value="P:positive regulation of receptor signaling pathway via JAK-STAT"/>
    <property type="evidence" value="ECO:0007669"/>
    <property type="project" value="TreeGrafter"/>
</dbReference>
<evidence type="ECO:0008006" key="9">
    <source>
        <dbReference type="Google" id="ProtNLM"/>
    </source>
</evidence>
<feature type="region of interest" description="Disordered" evidence="6">
    <location>
        <begin position="1"/>
        <end position="23"/>
    </location>
</feature>
<protein>
    <recommendedName>
        <fullName evidence="9">Prolactin</fullName>
    </recommendedName>
</protein>
<evidence type="ECO:0000256" key="1">
    <source>
        <dbReference type="ARBA" id="ARBA00004613"/>
    </source>
</evidence>
<evidence type="ECO:0000313" key="8">
    <source>
        <dbReference type="Proteomes" id="UP000261520"/>
    </source>
</evidence>
<keyword evidence="5" id="KW-0372">Hormone</keyword>
<dbReference type="GO" id="GO:0031667">
    <property type="term" value="P:response to nutrient levels"/>
    <property type="evidence" value="ECO:0007669"/>
    <property type="project" value="TreeGrafter"/>
</dbReference>
<reference evidence="7" key="2">
    <citation type="submission" date="2025-09" db="UniProtKB">
        <authorList>
            <consortium name="Ensembl"/>
        </authorList>
    </citation>
    <scope>IDENTIFICATION</scope>
</reference>
<organism evidence="7 8">
    <name type="scientific">Periophthalmus magnuspinnatus</name>
    <dbReference type="NCBI Taxonomy" id="409849"/>
    <lineage>
        <taxon>Eukaryota</taxon>
        <taxon>Metazoa</taxon>
        <taxon>Chordata</taxon>
        <taxon>Craniata</taxon>
        <taxon>Vertebrata</taxon>
        <taxon>Euteleostomi</taxon>
        <taxon>Actinopterygii</taxon>
        <taxon>Neopterygii</taxon>
        <taxon>Teleostei</taxon>
        <taxon>Neoteleostei</taxon>
        <taxon>Acanthomorphata</taxon>
        <taxon>Gobiaria</taxon>
        <taxon>Gobiiformes</taxon>
        <taxon>Gobioidei</taxon>
        <taxon>Gobiidae</taxon>
        <taxon>Oxudercinae</taxon>
        <taxon>Periophthalmus</taxon>
    </lineage>
</organism>
<dbReference type="InterPro" id="IPR009079">
    <property type="entry name" value="4_helix_cytokine-like_core"/>
</dbReference>
<keyword evidence="3" id="KW-0964">Secreted</keyword>
<dbReference type="STRING" id="409849.ENSPMGP00000018673"/>
<evidence type="ECO:0000256" key="3">
    <source>
        <dbReference type="ARBA" id="ARBA00022525"/>
    </source>
</evidence>
<comment type="subcellular location">
    <subcellularLocation>
        <location evidence="1 5">Secreted</location>
    </subcellularLocation>
</comment>